<gene>
    <name evidence="2" type="ORF">AB205_0157490</name>
</gene>
<reference evidence="3" key="1">
    <citation type="journal article" date="2017" name="Nat. Commun.">
        <title>The North American bullfrog draft genome provides insight into hormonal regulation of long noncoding RNA.</title>
        <authorList>
            <person name="Hammond S.A."/>
            <person name="Warren R.L."/>
            <person name="Vandervalk B.P."/>
            <person name="Kucuk E."/>
            <person name="Khan H."/>
            <person name="Gibb E.A."/>
            <person name="Pandoh P."/>
            <person name="Kirk H."/>
            <person name="Zhao Y."/>
            <person name="Jones M."/>
            <person name="Mungall A.J."/>
            <person name="Coope R."/>
            <person name="Pleasance S."/>
            <person name="Moore R.A."/>
            <person name="Holt R.A."/>
            <person name="Round J.M."/>
            <person name="Ohora S."/>
            <person name="Walle B.V."/>
            <person name="Veldhoen N."/>
            <person name="Helbing C.C."/>
            <person name="Birol I."/>
        </authorList>
    </citation>
    <scope>NUCLEOTIDE SEQUENCE [LARGE SCALE GENOMIC DNA]</scope>
</reference>
<evidence type="ECO:0000313" key="2">
    <source>
        <dbReference type="EMBL" id="PIO25486.1"/>
    </source>
</evidence>
<feature type="non-terminal residue" evidence="2">
    <location>
        <position position="1"/>
    </location>
</feature>
<dbReference type="GO" id="GO:0000922">
    <property type="term" value="C:spindle pole"/>
    <property type="evidence" value="ECO:0007669"/>
    <property type="project" value="TreeGrafter"/>
</dbReference>
<dbReference type="GO" id="GO:0031122">
    <property type="term" value="P:cytoplasmic microtubule organization"/>
    <property type="evidence" value="ECO:0007669"/>
    <property type="project" value="TreeGrafter"/>
</dbReference>
<accession>A0A2G9RC72</accession>
<dbReference type="SUPFAM" id="SSF50978">
    <property type="entry name" value="WD40 repeat-like"/>
    <property type="match status" value="1"/>
</dbReference>
<dbReference type="InterPro" id="IPR015943">
    <property type="entry name" value="WD40/YVTN_repeat-like_dom_sf"/>
</dbReference>
<dbReference type="InterPro" id="IPR001680">
    <property type="entry name" value="WD40_rpt"/>
</dbReference>
<evidence type="ECO:0000313" key="3">
    <source>
        <dbReference type="Proteomes" id="UP000228934"/>
    </source>
</evidence>
<name>A0A2G9RC72_AQUCT</name>
<evidence type="ECO:0000256" key="1">
    <source>
        <dbReference type="ARBA" id="ARBA00022737"/>
    </source>
</evidence>
<dbReference type="EMBL" id="KV947743">
    <property type="protein sequence ID" value="PIO25486.1"/>
    <property type="molecule type" value="Genomic_DNA"/>
</dbReference>
<dbReference type="Gene3D" id="2.130.10.10">
    <property type="entry name" value="YVTN repeat-like/Quinoprotein amine dehydrogenase"/>
    <property type="match status" value="1"/>
</dbReference>
<keyword evidence="3" id="KW-1185">Reference proteome</keyword>
<dbReference type="SMART" id="SM00320">
    <property type="entry name" value="WD40"/>
    <property type="match status" value="3"/>
</dbReference>
<proteinExistence type="predicted"/>
<sequence>DVIKPTSTIQSDVGKDTWTKIATTAAATPQVLHGSHINNVQITEIESNKQIYTLATSGSEGLGSLSFLDENTFLMCGLSGRLILVDVRQIGIASEGSLALSAPCSSHWIATVKPGHQGIARLSSEGHITITDSRDLGVPLKCARGRISEPSMPETFTCLNWAPRLDNCVSISGFDGTVQIYDTQSWDNDVKERDALFTHRGHSVMGVCEDGRVPRVTCHTWHPWKERTLISAANDGSLHMWDWLDNCTGL</sequence>
<dbReference type="PANTHER" id="PTHR46947:SF1">
    <property type="entry name" value="WD REPEAT-CONTAINING PROTEIN 73"/>
    <property type="match status" value="1"/>
</dbReference>
<protein>
    <recommendedName>
        <fullName evidence="4">WD repeat-containing protein 73</fullName>
    </recommendedName>
</protein>
<dbReference type="GO" id="GO:0005829">
    <property type="term" value="C:cytosol"/>
    <property type="evidence" value="ECO:0007669"/>
    <property type="project" value="TreeGrafter"/>
</dbReference>
<dbReference type="InterPro" id="IPR042795">
    <property type="entry name" value="Wdr73"/>
</dbReference>
<dbReference type="InterPro" id="IPR036322">
    <property type="entry name" value="WD40_repeat_dom_sf"/>
</dbReference>
<dbReference type="AlphaFoldDB" id="A0A2G9RC72"/>
<dbReference type="Proteomes" id="UP000228934">
    <property type="component" value="Unassembled WGS sequence"/>
</dbReference>
<dbReference type="OrthoDB" id="9822052at2759"/>
<evidence type="ECO:0008006" key="4">
    <source>
        <dbReference type="Google" id="ProtNLM"/>
    </source>
</evidence>
<organism evidence="2 3">
    <name type="scientific">Aquarana catesbeiana</name>
    <name type="common">American bullfrog</name>
    <name type="synonym">Rana catesbeiana</name>
    <dbReference type="NCBI Taxonomy" id="8400"/>
    <lineage>
        <taxon>Eukaryota</taxon>
        <taxon>Metazoa</taxon>
        <taxon>Chordata</taxon>
        <taxon>Craniata</taxon>
        <taxon>Vertebrata</taxon>
        <taxon>Euteleostomi</taxon>
        <taxon>Amphibia</taxon>
        <taxon>Batrachia</taxon>
        <taxon>Anura</taxon>
        <taxon>Neobatrachia</taxon>
        <taxon>Ranoidea</taxon>
        <taxon>Ranidae</taxon>
        <taxon>Aquarana</taxon>
    </lineage>
</organism>
<keyword evidence="1" id="KW-0677">Repeat</keyword>
<dbReference type="PANTHER" id="PTHR46947">
    <property type="entry name" value="WD REPEAT-CONTAINING PROTEIN 73"/>
    <property type="match status" value="1"/>
</dbReference>